<keyword evidence="2" id="KW-0862">Zinc</keyword>
<dbReference type="PROSITE" id="PS50048">
    <property type="entry name" value="ZN2_CY6_FUNGAL_2"/>
    <property type="match status" value="1"/>
</dbReference>
<keyword evidence="6" id="KW-0539">Nucleus</keyword>
<evidence type="ECO:0000256" key="5">
    <source>
        <dbReference type="ARBA" id="ARBA00023163"/>
    </source>
</evidence>
<keyword evidence="10" id="KW-1185">Reference proteome</keyword>
<dbReference type="InterPro" id="IPR051430">
    <property type="entry name" value="Fungal_TF_Env_Response"/>
</dbReference>
<evidence type="ECO:0000313" key="10">
    <source>
        <dbReference type="Proteomes" id="UP000799291"/>
    </source>
</evidence>
<dbReference type="Gene3D" id="4.10.240.10">
    <property type="entry name" value="Zn(2)-C6 fungal-type DNA-binding domain"/>
    <property type="match status" value="1"/>
</dbReference>
<dbReference type="GO" id="GO:0008270">
    <property type="term" value="F:zinc ion binding"/>
    <property type="evidence" value="ECO:0007669"/>
    <property type="project" value="InterPro"/>
</dbReference>
<dbReference type="SUPFAM" id="SSF57701">
    <property type="entry name" value="Zn2/Cys6 DNA-binding domain"/>
    <property type="match status" value="1"/>
</dbReference>
<feature type="domain" description="Zn(2)-C6 fungal-type" evidence="8">
    <location>
        <begin position="19"/>
        <end position="50"/>
    </location>
</feature>
<evidence type="ECO:0000256" key="6">
    <source>
        <dbReference type="ARBA" id="ARBA00023242"/>
    </source>
</evidence>
<sequence length="765" mass="87346">MEYTPETKSRKRKQRAVLSCDDCRRRKLKCDRELPCNRCIHGGVAEKCAYRKDAHLIEGDTTHDHSTKRVRKSLAPPIQLHAISTTQPDEHNTEQDTHLENLSPVHPGKDRVAELEQRLFSLEALLSSLQNKPSFTPESSVHLENKDAGDIPGASTIFFKGRDYRTFYYGPTNPMIVITHFPDLRPFMKRVFIGSTLQRLRQDSKLQEDRARMTKNPNRILSVPSLRSLLPDKETVEKVIRTYFATFETTYRILHIPSFFSAYQTYWAASTPPNSDMDAIVLAIMACTLCTSTHESTRYDTDGSTFRSKAITWIKACEAWLRRQSNKHRTLATLQVRCLRLLAISTTCHKTKEYYQEVQQHMALMRSFGMHRDPGILGARCSVFEGEMRRRLWATSMELELQASIDKGTPSVLSSLEYDCTPPRNIMDFELHAGMKHLPESQPNSLFSDTSYLHCASQSVSLRIRLCATANSLRTAATFQEVLRDEQDVQSALAKIPRWKEPHTLLVWTLLDLQLRQFVVILHTQRAMNNLLRARPDHRYSLLTVLEATTTLIDRHLEILDMNNFALCCIRSDYLRAALLICHVAYHACLASDNLIIRIIRAIFERTMDKAYRVLEQRALRPGRGNHQYFYVSAAHSLAGTLFEPERAQALEKQATDRVCKLYYKILSLQDEPLEDMAQEIILGDGSLSAPALFQKTPETIDTVSFQLGNTLVDQPPLLPLDGFGDNAASGWMLDDFWFMDDLLAPDSNEKFDTHFVRDVSANAG</sequence>
<dbReference type="GO" id="GO:0006351">
    <property type="term" value="P:DNA-templated transcription"/>
    <property type="evidence" value="ECO:0007669"/>
    <property type="project" value="InterPro"/>
</dbReference>
<gene>
    <name evidence="9" type="ORF">K458DRAFT_445398</name>
</gene>
<evidence type="ECO:0000256" key="4">
    <source>
        <dbReference type="ARBA" id="ARBA00023125"/>
    </source>
</evidence>
<keyword evidence="3" id="KW-0805">Transcription regulation</keyword>
<evidence type="ECO:0000259" key="8">
    <source>
        <dbReference type="PROSITE" id="PS50048"/>
    </source>
</evidence>
<dbReference type="OrthoDB" id="4236860at2759"/>
<dbReference type="Proteomes" id="UP000799291">
    <property type="component" value="Unassembled WGS sequence"/>
</dbReference>
<dbReference type="PANTHER" id="PTHR31944:SF130">
    <property type="entry name" value="ZN(II)2CYS6 TRANSCRIPTION FACTO (EUROFUNG)"/>
    <property type="match status" value="1"/>
</dbReference>
<keyword evidence="4" id="KW-0238">DNA-binding</keyword>
<feature type="compositionally biased region" description="Basic and acidic residues" evidence="7">
    <location>
        <begin position="88"/>
        <end position="99"/>
    </location>
</feature>
<dbReference type="InterPro" id="IPR001138">
    <property type="entry name" value="Zn2Cys6_DnaBD"/>
</dbReference>
<keyword evidence="1" id="KW-0479">Metal-binding</keyword>
<proteinExistence type="predicted"/>
<evidence type="ECO:0000256" key="7">
    <source>
        <dbReference type="SAM" id="MobiDB-lite"/>
    </source>
</evidence>
<evidence type="ECO:0000313" key="9">
    <source>
        <dbReference type="EMBL" id="KAF2680180.1"/>
    </source>
</evidence>
<dbReference type="PANTHER" id="PTHR31944">
    <property type="entry name" value="HEME-RESPONSIVE ZINC FINGER TRANSCRIPTION FACTOR HAP1"/>
    <property type="match status" value="1"/>
</dbReference>
<keyword evidence="5" id="KW-0804">Transcription</keyword>
<dbReference type="InterPro" id="IPR007219">
    <property type="entry name" value="XnlR_reg_dom"/>
</dbReference>
<dbReference type="GO" id="GO:0000978">
    <property type="term" value="F:RNA polymerase II cis-regulatory region sequence-specific DNA binding"/>
    <property type="evidence" value="ECO:0007669"/>
    <property type="project" value="TreeGrafter"/>
</dbReference>
<dbReference type="InterPro" id="IPR036864">
    <property type="entry name" value="Zn2-C6_fun-type_DNA-bd_sf"/>
</dbReference>
<dbReference type="Pfam" id="PF00172">
    <property type="entry name" value="Zn_clus"/>
    <property type="match status" value="1"/>
</dbReference>
<dbReference type="Pfam" id="PF04082">
    <property type="entry name" value="Fungal_trans"/>
    <property type="match status" value="1"/>
</dbReference>
<organism evidence="9 10">
    <name type="scientific">Lentithecium fluviatile CBS 122367</name>
    <dbReference type="NCBI Taxonomy" id="1168545"/>
    <lineage>
        <taxon>Eukaryota</taxon>
        <taxon>Fungi</taxon>
        <taxon>Dikarya</taxon>
        <taxon>Ascomycota</taxon>
        <taxon>Pezizomycotina</taxon>
        <taxon>Dothideomycetes</taxon>
        <taxon>Pleosporomycetidae</taxon>
        <taxon>Pleosporales</taxon>
        <taxon>Massarineae</taxon>
        <taxon>Lentitheciaceae</taxon>
        <taxon>Lentithecium</taxon>
    </lineage>
</organism>
<protein>
    <recommendedName>
        <fullName evidence="8">Zn(2)-C6 fungal-type domain-containing protein</fullName>
    </recommendedName>
</protein>
<evidence type="ECO:0000256" key="3">
    <source>
        <dbReference type="ARBA" id="ARBA00023015"/>
    </source>
</evidence>
<dbReference type="GO" id="GO:0005634">
    <property type="term" value="C:nucleus"/>
    <property type="evidence" value="ECO:0007669"/>
    <property type="project" value="TreeGrafter"/>
</dbReference>
<evidence type="ECO:0000256" key="2">
    <source>
        <dbReference type="ARBA" id="ARBA00022833"/>
    </source>
</evidence>
<accession>A0A6G1IQB8</accession>
<feature type="region of interest" description="Disordered" evidence="7">
    <location>
        <begin position="84"/>
        <end position="105"/>
    </location>
</feature>
<dbReference type="GO" id="GO:0001228">
    <property type="term" value="F:DNA-binding transcription activator activity, RNA polymerase II-specific"/>
    <property type="evidence" value="ECO:0007669"/>
    <property type="project" value="TreeGrafter"/>
</dbReference>
<reference evidence="9" key="1">
    <citation type="journal article" date="2020" name="Stud. Mycol.">
        <title>101 Dothideomycetes genomes: a test case for predicting lifestyles and emergence of pathogens.</title>
        <authorList>
            <person name="Haridas S."/>
            <person name="Albert R."/>
            <person name="Binder M."/>
            <person name="Bloem J."/>
            <person name="Labutti K."/>
            <person name="Salamov A."/>
            <person name="Andreopoulos B."/>
            <person name="Baker S."/>
            <person name="Barry K."/>
            <person name="Bills G."/>
            <person name="Bluhm B."/>
            <person name="Cannon C."/>
            <person name="Castanera R."/>
            <person name="Culley D."/>
            <person name="Daum C."/>
            <person name="Ezra D."/>
            <person name="Gonzalez J."/>
            <person name="Henrissat B."/>
            <person name="Kuo A."/>
            <person name="Liang C."/>
            <person name="Lipzen A."/>
            <person name="Lutzoni F."/>
            <person name="Magnuson J."/>
            <person name="Mondo S."/>
            <person name="Nolan M."/>
            <person name="Ohm R."/>
            <person name="Pangilinan J."/>
            <person name="Park H.-J."/>
            <person name="Ramirez L."/>
            <person name="Alfaro M."/>
            <person name="Sun H."/>
            <person name="Tritt A."/>
            <person name="Yoshinaga Y."/>
            <person name="Zwiers L.-H."/>
            <person name="Turgeon B."/>
            <person name="Goodwin S."/>
            <person name="Spatafora J."/>
            <person name="Crous P."/>
            <person name="Grigoriev I."/>
        </authorList>
    </citation>
    <scope>NUCLEOTIDE SEQUENCE</scope>
    <source>
        <strain evidence="9">CBS 122367</strain>
    </source>
</reference>
<dbReference type="EMBL" id="MU005598">
    <property type="protein sequence ID" value="KAF2680180.1"/>
    <property type="molecule type" value="Genomic_DNA"/>
</dbReference>
<evidence type="ECO:0000256" key="1">
    <source>
        <dbReference type="ARBA" id="ARBA00022723"/>
    </source>
</evidence>
<dbReference type="CDD" id="cd00067">
    <property type="entry name" value="GAL4"/>
    <property type="match status" value="1"/>
</dbReference>
<dbReference type="CDD" id="cd12148">
    <property type="entry name" value="fungal_TF_MHR"/>
    <property type="match status" value="1"/>
</dbReference>
<name>A0A6G1IQB8_9PLEO</name>
<dbReference type="AlphaFoldDB" id="A0A6G1IQB8"/>
<dbReference type="PROSITE" id="PS00463">
    <property type="entry name" value="ZN2_CY6_FUNGAL_1"/>
    <property type="match status" value="1"/>
</dbReference>
<dbReference type="SMART" id="SM00066">
    <property type="entry name" value="GAL4"/>
    <property type="match status" value="1"/>
</dbReference>